<keyword evidence="5" id="KW-0539">Nucleus</keyword>
<feature type="domain" description="Exonuclease" evidence="6">
    <location>
        <begin position="167"/>
        <end position="333"/>
    </location>
</feature>
<dbReference type="SMART" id="SM00479">
    <property type="entry name" value="EXOIII"/>
    <property type="match status" value="1"/>
</dbReference>
<dbReference type="EMBL" id="FR905913">
    <property type="protein sequence ID" value="CDQ82141.1"/>
    <property type="molecule type" value="Genomic_DNA"/>
</dbReference>
<dbReference type="Gene3D" id="3.30.420.10">
    <property type="entry name" value="Ribonuclease H-like superfamily/Ribonuclease H"/>
    <property type="match status" value="1"/>
</dbReference>
<evidence type="ECO:0000259" key="6">
    <source>
        <dbReference type="SMART" id="SM00479"/>
    </source>
</evidence>
<dbReference type="Pfam" id="PF00929">
    <property type="entry name" value="RNase_T"/>
    <property type="match status" value="1"/>
</dbReference>
<dbReference type="InterPro" id="IPR037433">
    <property type="entry name" value="ISG20_DEDDh"/>
</dbReference>
<dbReference type="Proteomes" id="UP000193380">
    <property type="component" value="Unassembled WGS sequence"/>
</dbReference>
<gene>
    <name evidence="7" type="ORF">GSONMT00006930001</name>
</gene>
<sequence>MLVTRCQSTRVSLANDDRYNVASVRVMVRHMSLAYIYRYLSRNAMLLHTVENARTRNKHQQRKVTEEYFEMLDKLPERHTCLEVGSTLKPTDSWTNLVKCGVTPIVQGSLIAASGDNRVANRQTSVCKKLVAAALNERWEVDSGFFSEASPPASGHRSSCHNMCPTNVVAIDCEMVGTGLGGRTSELARCSLVDYHGNVLYDKYIRPCQPVTDYRTRWSGIQRHHLQNALPFPEARTEILRILEGKVVIGHALYNDFQALDLTHPGHMIRDTSGTRLLRQLAGFSTKRCVSLKILTNGLLNRKIQVGRKGHSSVEDALASLDLYKLVEREWEQDMRDRMRDWDIGTLPDPATSNHYMQDQYWPEDLTEDSR</sequence>
<name>A0A060XRJ3_ONCMY</name>
<proteinExistence type="predicted"/>
<dbReference type="InterPro" id="IPR013520">
    <property type="entry name" value="Ribonucl_H"/>
</dbReference>
<keyword evidence="3" id="KW-0378">Hydrolase</keyword>
<dbReference type="AlphaFoldDB" id="A0A060XRJ3"/>
<evidence type="ECO:0000256" key="3">
    <source>
        <dbReference type="ARBA" id="ARBA00022801"/>
    </source>
</evidence>
<dbReference type="PANTHER" id="PTHR12801">
    <property type="entry name" value="RNA EXONUCLEASE REXO1 / RECO3 FAMILY MEMBER-RELATED"/>
    <property type="match status" value="1"/>
</dbReference>
<dbReference type="CDD" id="cd06149">
    <property type="entry name" value="ISG20"/>
    <property type="match status" value="1"/>
</dbReference>
<reference evidence="7" key="1">
    <citation type="journal article" date="2014" name="Nat. Commun.">
        <title>The rainbow trout genome provides novel insights into evolution after whole-genome duplication in vertebrates.</title>
        <authorList>
            <person name="Berthelot C."/>
            <person name="Brunet F."/>
            <person name="Chalopin D."/>
            <person name="Juanchich A."/>
            <person name="Bernard M."/>
            <person name="Noel B."/>
            <person name="Bento P."/>
            <person name="Da Silva C."/>
            <person name="Labadie K."/>
            <person name="Alberti A."/>
            <person name="Aury J.M."/>
            <person name="Louis A."/>
            <person name="Dehais P."/>
            <person name="Bardou P."/>
            <person name="Montfort J."/>
            <person name="Klopp C."/>
            <person name="Cabau C."/>
            <person name="Gaspin C."/>
            <person name="Thorgaard G.H."/>
            <person name="Boussaha M."/>
            <person name="Quillet E."/>
            <person name="Guyomard R."/>
            <person name="Galiana D."/>
            <person name="Bobe J."/>
            <person name="Volff J.N."/>
            <person name="Genet C."/>
            <person name="Wincker P."/>
            <person name="Jaillon O."/>
            <person name="Roest Crollius H."/>
            <person name="Guiguen Y."/>
        </authorList>
    </citation>
    <scope>NUCLEOTIDE SEQUENCE [LARGE SCALE GENOMIC DNA]</scope>
</reference>
<dbReference type="InterPro" id="IPR012337">
    <property type="entry name" value="RNaseH-like_sf"/>
</dbReference>
<dbReference type="PaxDb" id="8022-A0A060XRJ3"/>
<dbReference type="FunFam" id="3.30.420.10:FF:000007">
    <property type="entry name" value="Interferon-stimulated exonuclease gene 20"/>
    <property type="match status" value="1"/>
</dbReference>
<evidence type="ECO:0000256" key="2">
    <source>
        <dbReference type="ARBA" id="ARBA00022722"/>
    </source>
</evidence>
<dbReference type="GO" id="GO:0005730">
    <property type="term" value="C:nucleolus"/>
    <property type="evidence" value="ECO:0007669"/>
    <property type="project" value="UniProtKB-ARBA"/>
</dbReference>
<evidence type="ECO:0000256" key="1">
    <source>
        <dbReference type="ARBA" id="ARBA00004123"/>
    </source>
</evidence>
<organism evidence="7 8">
    <name type="scientific">Oncorhynchus mykiss</name>
    <name type="common">Rainbow trout</name>
    <name type="synonym">Salmo gairdneri</name>
    <dbReference type="NCBI Taxonomy" id="8022"/>
    <lineage>
        <taxon>Eukaryota</taxon>
        <taxon>Metazoa</taxon>
        <taxon>Chordata</taxon>
        <taxon>Craniata</taxon>
        <taxon>Vertebrata</taxon>
        <taxon>Euteleostomi</taxon>
        <taxon>Actinopterygii</taxon>
        <taxon>Neopterygii</taxon>
        <taxon>Teleostei</taxon>
        <taxon>Protacanthopterygii</taxon>
        <taxon>Salmoniformes</taxon>
        <taxon>Salmonidae</taxon>
        <taxon>Salmoninae</taxon>
        <taxon>Oncorhynchus</taxon>
    </lineage>
</organism>
<comment type="subcellular location">
    <subcellularLocation>
        <location evidence="1">Nucleus</location>
    </subcellularLocation>
</comment>
<evidence type="ECO:0000256" key="4">
    <source>
        <dbReference type="ARBA" id="ARBA00022839"/>
    </source>
</evidence>
<evidence type="ECO:0000256" key="5">
    <source>
        <dbReference type="ARBA" id="ARBA00023242"/>
    </source>
</evidence>
<accession>A0A060XRJ3</accession>
<keyword evidence="4" id="KW-0269">Exonuclease</keyword>
<protein>
    <recommendedName>
        <fullName evidence="6">Exonuclease domain-containing protein</fullName>
    </recommendedName>
</protein>
<dbReference type="PANTHER" id="PTHR12801:SF57">
    <property type="entry name" value="APOPTOSIS-ENHANCING NUCLEASE"/>
    <property type="match status" value="1"/>
</dbReference>
<evidence type="ECO:0000313" key="7">
    <source>
        <dbReference type="EMBL" id="CDQ82141.1"/>
    </source>
</evidence>
<dbReference type="STRING" id="8022.A0A060XRJ3"/>
<keyword evidence="2" id="KW-0540">Nuclease</keyword>
<dbReference type="SUPFAM" id="SSF53098">
    <property type="entry name" value="Ribonuclease H-like"/>
    <property type="match status" value="1"/>
</dbReference>
<dbReference type="GO" id="GO:0000175">
    <property type="term" value="F:3'-5'-RNA exonuclease activity"/>
    <property type="evidence" value="ECO:0007669"/>
    <property type="project" value="InterPro"/>
</dbReference>
<evidence type="ECO:0000313" key="8">
    <source>
        <dbReference type="Proteomes" id="UP000193380"/>
    </source>
</evidence>
<dbReference type="InterPro" id="IPR047021">
    <property type="entry name" value="REXO1/3/4-like"/>
</dbReference>
<dbReference type="InterPro" id="IPR036397">
    <property type="entry name" value="RNaseH_sf"/>
</dbReference>
<reference evidence="7" key="2">
    <citation type="submission" date="2014-03" db="EMBL/GenBank/DDBJ databases">
        <authorList>
            <person name="Genoscope - CEA"/>
        </authorList>
    </citation>
    <scope>NUCLEOTIDE SEQUENCE</scope>
</reference>
<dbReference type="GO" id="GO:0003676">
    <property type="term" value="F:nucleic acid binding"/>
    <property type="evidence" value="ECO:0007669"/>
    <property type="project" value="InterPro"/>
</dbReference>